<keyword evidence="2" id="KW-1185">Reference proteome</keyword>
<protein>
    <submittedName>
        <fullName evidence="1">Uncharacterized protein</fullName>
    </submittedName>
</protein>
<accession>F2BB79</accession>
<dbReference type="EMBL" id="AFAY01000020">
    <property type="protein sequence ID" value="EGF11339.1"/>
    <property type="molecule type" value="Genomic_DNA"/>
</dbReference>
<comment type="caution">
    <text evidence="1">The sequence shown here is derived from an EMBL/GenBank/DDBJ whole genome shotgun (WGS) entry which is preliminary data.</text>
</comment>
<gene>
    <name evidence="1" type="ORF">HMPREF9123_0983</name>
</gene>
<dbReference type="AlphaFoldDB" id="F2BB79"/>
<reference evidence="1 2" key="1">
    <citation type="submission" date="2011-02" db="EMBL/GenBank/DDBJ databases">
        <authorList>
            <person name="Muzny D."/>
            <person name="Qin X."/>
            <person name="Deng J."/>
            <person name="Jiang H."/>
            <person name="Liu Y."/>
            <person name="Qu J."/>
            <person name="Song X.-Z."/>
            <person name="Zhang L."/>
            <person name="Thornton R."/>
            <person name="Coyle M."/>
            <person name="Francisco L."/>
            <person name="Jackson L."/>
            <person name="Javaid M."/>
            <person name="Korchina V."/>
            <person name="Kovar C."/>
            <person name="Mata R."/>
            <person name="Mathew T."/>
            <person name="Ngo R."/>
            <person name="Nguyen L."/>
            <person name="Nguyen N."/>
            <person name="Okwuonu G."/>
            <person name="Ongeri F."/>
            <person name="Pham C."/>
            <person name="Simmons D."/>
            <person name="Wilczek-Boney K."/>
            <person name="Hale W."/>
            <person name="Jakkamsetti A."/>
            <person name="Pham P."/>
            <person name="Ruth R."/>
            <person name="San Lucas F."/>
            <person name="Warren J."/>
            <person name="Zhang J."/>
            <person name="Zhao Z."/>
            <person name="Zhou C."/>
            <person name="Zhu D."/>
            <person name="Lee S."/>
            <person name="Bess C."/>
            <person name="Blankenburg K."/>
            <person name="Forbes L."/>
            <person name="Fu Q."/>
            <person name="Gubbala S."/>
            <person name="Hirani K."/>
            <person name="Jayaseelan J.C."/>
            <person name="Lara F."/>
            <person name="Munidasa M."/>
            <person name="Palculict T."/>
            <person name="Patil S."/>
            <person name="Pu L.-L."/>
            <person name="Saada N."/>
            <person name="Tang L."/>
            <person name="Weissenberger G."/>
            <person name="Zhu Y."/>
            <person name="Hemphill L."/>
            <person name="Shang Y."/>
            <person name="Youmans B."/>
            <person name="Ayvaz T."/>
            <person name="Ross M."/>
            <person name="Santibanez J."/>
            <person name="Aqrawi P."/>
            <person name="Gross S."/>
            <person name="Joshi V."/>
            <person name="Fowler G."/>
            <person name="Nazareth L."/>
            <person name="Reid J."/>
            <person name="Worley K."/>
            <person name="Petrosino J."/>
            <person name="Highlander S."/>
            <person name="Gibbs R."/>
        </authorList>
    </citation>
    <scope>NUCLEOTIDE SEQUENCE [LARGE SCALE GENOMIC DNA]</scope>
    <source>
        <strain evidence="1 2">ATCC BAA-1200</strain>
    </source>
</reference>
<dbReference type="Proteomes" id="UP000004105">
    <property type="component" value="Unassembled WGS sequence"/>
</dbReference>
<organism evidence="1 2">
    <name type="scientific">Neisseria bacilliformis ATCC BAA-1200</name>
    <dbReference type="NCBI Taxonomy" id="888742"/>
    <lineage>
        <taxon>Bacteria</taxon>
        <taxon>Pseudomonadati</taxon>
        <taxon>Pseudomonadota</taxon>
        <taxon>Betaproteobacteria</taxon>
        <taxon>Neisseriales</taxon>
        <taxon>Neisseriaceae</taxon>
        <taxon>Neisseria</taxon>
    </lineage>
</organism>
<dbReference type="HOGENOM" id="CLU_3009569_0_0_4"/>
<evidence type="ECO:0000313" key="2">
    <source>
        <dbReference type="Proteomes" id="UP000004105"/>
    </source>
</evidence>
<sequence length="56" mass="6602">MPPSRFVCVPRHVCVPSHPHNQPARNASDWPRNFYRQTLHLGFDQSFQQPENTFLI</sequence>
<name>F2BB79_9NEIS</name>
<proteinExistence type="predicted"/>
<evidence type="ECO:0000313" key="1">
    <source>
        <dbReference type="EMBL" id="EGF11339.1"/>
    </source>
</evidence>